<comment type="subcellular location">
    <subcellularLocation>
        <location evidence="1">Endomembrane system</location>
        <topology evidence="1">Multi-pass membrane protein</topology>
    </subcellularLocation>
    <subcellularLocation>
        <location evidence="8">Membrane</location>
        <topology evidence="8">Multi-pass membrane protein</topology>
    </subcellularLocation>
</comment>
<keyword evidence="5 9" id="KW-1133">Transmembrane helix</keyword>
<evidence type="ECO:0000313" key="13">
    <source>
        <dbReference type="Proteomes" id="UP000522313"/>
    </source>
</evidence>
<feature type="transmembrane region" description="Helical" evidence="9">
    <location>
        <begin position="30"/>
        <end position="50"/>
    </location>
</feature>
<dbReference type="GO" id="GO:0015990">
    <property type="term" value="P:electron transport coupled proton transport"/>
    <property type="evidence" value="ECO:0007669"/>
    <property type="project" value="TreeGrafter"/>
</dbReference>
<dbReference type="RefSeq" id="WP_184504794.1">
    <property type="nucleotide sequence ID" value="NZ_JACHBT010000006.1"/>
</dbReference>
<evidence type="ECO:0000256" key="6">
    <source>
        <dbReference type="ARBA" id="ARBA00023027"/>
    </source>
</evidence>
<evidence type="ECO:0000256" key="5">
    <source>
        <dbReference type="ARBA" id="ARBA00022989"/>
    </source>
</evidence>
<comment type="caution">
    <text evidence="12">The sequence shown here is derived from an EMBL/GenBank/DDBJ whole genome shotgun (WGS) entry which is preliminary data.</text>
</comment>
<protein>
    <submittedName>
        <fullName evidence="12">NADH-quinone oxidoreductase subunit M</fullName>
    </submittedName>
</protein>
<dbReference type="NCBIfam" id="NF004499">
    <property type="entry name" value="PRK05846.1-3"/>
    <property type="match status" value="1"/>
</dbReference>
<feature type="transmembrane region" description="Helical" evidence="9">
    <location>
        <begin position="322"/>
        <end position="344"/>
    </location>
</feature>
<sequence length="512" mass="55690">MSFPILSLMLAVPAVAAIACLFLSAPAARLTALVATLIDLALGVVLWTSFDVGGAQWQFVEYAPLFGRFGWALGIDGYALLLIVLSVFLMPICIGASWQAIEKRVPEYMAAFLFTEVLMIGTFAAQDLFLFYIFFEAGLIPMFLIIGIWGGANRIYASYKFFLYTLLGSLLMFIAMLYMSITAGTTSIPVLLNYDFPASVQTWLWLAFFASFAVKMPMWPVHTWLPDAHVQAPTAGSVILAGVLLKLGGYGFLRFSLPMFPEASADLVWLVFGLSAVAVIYTSLVALVQSDMKKLIAYSSVAHMAIVTIGLFAFNAQGIEGAMMVMLGHGLVSGALFLCVGVIYDRLHTREISRYGGLAINMPRYAILFLLFTMASIGLPGTSNFVGELLSLMGTYQVSTTIALLCTTGIILGAGYMLYLYRRVVFGEIKSEEVRQMSDLTPRELWLLVPIAAAVLWMGVYPESFLAPMRKDTQILLARIDRAKPAGDSLPTKGTGIVPAAHAETSAHGSAH</sequence>
<evidence type="ECO:0000256" key="4">
    <source>
        <dbReference type="ARBA" id="ARBA00022967"/>
    </source>
</evidence>
<keyword evidence="7 9" id="KW-0472">Membrane</keyword>
<keyword evidence="6" id="KW-0520">NAD</keyword>
<comment type="similarity">
    <text evidence="2">Belongs to the complex I subunit 4 family.</text>
</comment>
<dbReference type="GO" id="GO:0042773">
    <property type="term" value="P:ATP synthesis coupled electron transport"/>
    <property type="evidence" value="ECO:0007669"/>
    <property type="project" value="InterPro"/>
</dbReference>
<dbReference type="GO" id="GO:0003954">
    <property type="term" value="F:NADH dehydrogenase activity"/>
    <property type="evidence" value="ECO:0007669"/>
    <property type="project" value="TreeGrafter"/>
</dbReference>
<dbReference type="GO" id="GO:0016020">
    <property type="term" value="C:membrane"/>
    <property type="evidence" value="ECO:0007669"/>
    <property type="project" value="UniProtKB-SubCell"/>
</dbReference>
<keyword evidence="3 8" id="KW-0812">Transmembrane</keyword>
<dbReference type="AlphaFoldDB" id="A0A7X0JDH8"/>
<dbReference type="PRINTS" id="PR01437">
    <property type="entry name" value="NUOXDRDTASE4"/>
</dbReference>
<feature type="transmembrane region" description="Helical" evidence="9">
    <location>
        <begin position="161"/>
        <end position="183"/>
    </location>
</feature>
<reference evidence="12 13" key="1">
    <citation type="submission" date="2020-08" db="EMBL/GenBank/DDBJ databases">
        <title>The Agave Microbiome: Exploring the role of microbial communities in plant adaptations to desert environments.</title>
        <authorList>
            <person name="Partida-Martinez L.P."/>
        </authorList>
    </citation>
    <scope>NUCLEOTIDE SEQUENCE [LARGE SCALE GENOMIC DNA]</scope>
    <source>
        <strain evidence="12 13">AS3.13</strain>
    </source>
</reference>
<evidence type="ECO:0000259" key="10">
    <source>
        <dbReference type="Pfam" id="PF00361"/>
    </source>
</evidence>
<feature type="transmembrane region" description="Helical" evidence="9">
    <location>
        <begin position="365"/>
        <end position="382"/>
    </location>
</feature>
<keyword evidence="4" id="KW-1278">Translocase</keyword>
<dbReference type="Proteomes" id="UP000522313">
    <property type="component" value="Unassembled WGS sequence"/>
</dbReference>
<evidence type="ECO:0000259" key="11">
    <source>
        <dbReference type="Pfam" id="PF01059"/>
    </source>
</evidence>
<dbReference type="InterPro" id="IPR001750">
    <property type="entry name" value="ND/Mrp_TM"/>
</dbReference>
<dbReference type="PANTHER" id="PTHR43507:SF1">
    <property type="entry name" value="NADH-UBIQUINONE OXIDOREDUCTASE CHAIN 4"/>
    <property type="match status" value="1"/>
</dbReference>
<feature type="transmembrane region" description="Helical" evidence="9">
    <location>
        <begin position="131"/>
        <end position="149"/>
    </location>
</feature>
<evidence type="ECO:0000256" key="7">
    <source>
        <dbReference type="ARBA" id="ARBA00023136"/>
    </source>
</evidence>
<dbReference type="PANTHER" id="PTHR43507">
    <property type="entry name" value="NADH-UBIQUINONE OXIDOREDUCTASE CHAIN 4"/>
    <property type="match status" value="1"/>
</dbReference>
<evidence type="ECO:0000256" key="1">
    <source>
        <dbReference type="ARBA" id="ARBA00004127"/>
    </source>
</evidence>
<evidence type="ECO:0000256" key="3">
    <source>
        <dbReference type="ARBA" id="ARBA00022692"/>
    </source>
</evidence>
<dbReference type="InterPro" id="IPR010227">
    <property type="entry name" value="NADH_Q_OxRdtase_chainM/4"/>
</dbReference>
<evidence type="ECO:0000256" key="2">
    <source>
        <dbReference type="ARBA" id="ARBA00009025"/>
    </source>
</evidence>
<dbReference type="Pfam" id="PF00361">
    <property type="entry name" value="Proton_antipo_M"/>
    <property type="match status" value="1"/>
</dbReference>
<dbReference type="Pfam" id="PF01059">
    <property type="entry name" value="Oxidored_q5_N"/>
    <property type="match status" value="1"/>
</dbReference>
<gene>
    <name evidence="12" type="ORF">F4693_001461</name>
</gene>
<feature type="transmembrane region" description="Helical" evidence="9">
    <location>
        <begin position="203"/>
        <end position="225"/>
    </location>
</feature>
<feature type="transmembrane region" description="Helical" evidence="9">
    <location>
        <begin position="6"/>
        <end position="23"/>
    </location>
</feature>
<dbReference type="GO" id="GO:0008137">
    <property type="term" value="F:NADH dehydrogenase (ubiquinone) activity"/>
    <property type="evidence" value="ECO:0007669"/>
    <property type="project" value="InterPro"/>
</dbReference>
<evidence type="ECO:0000256" key="9">
    <source>
        <dbReference type="SAM" id="Phobius"/>
    </source>
</evidence>
<reference evidence="12 13" key="2">
    <citation type="submission" date="2020-08" db="EMBL/GenBank/DDBJ databases">
        <authorList>
            <person name="Partida-Martinez L."/>
            <person name="Huntemann M."/>
            <person name="Clum A."/>
            <person name="Wang J."/>
            <person name="Palaniappan K."/>
            <person name="Ritter S."/>
            <person name="Chen I.-M."/>
            <person name="Stamatis D."/>
            <person name="Reddy T."/>
            <person name="O'Malley R."/>
            <person name="Daum C."/>
            <person name="Shapiro N."/>
            <person name="Ivanova N."/>
            <person name="Kyrpides N."/>
            <person name="Woyke T."/>
        </authorList>
    </citation>
    <scope>NUCLEOTIDE SEQUENCE [LARGE SCALE GENOMIC DNA]</scope>
    <source>
        <strain evidence="12 13">AS3.13</strain>
    </source>
</reference>
<dbReference type="InterPro" id="IPR000260">
    <property type="entry name" value="NADH4_N"/>
</dbReference>
<feature type="transmembrane region" description="Helical" evidence="9">
    <location>
        <begin position="237"/>
        <end position="255"/>
    </location>
</feature>
<name>A0A7X0JDH8_9SPHN</name>
<accession>A0A7X0JDH8</accession>
<dbReference type="GO" id="GO:0012505">
    <property type="term" value="C:endomembrane system"/>
    <property type="evidence" value="ECO:0007669"/>
    <property type="project" value="UniProtKB-SubCell"/>
</dbReference>
<dbReference type="InterPro" id="IPR003918">
    <property type="entry name" value="NADH_UbQ_OxRdtase"/>
</dbReference>
<evidence type="ECO:0000256" key="8">
    <source>
        <dbReference type="RuleBase" id="RU000320"/>
    </source>
</evidence>
<feature type="transmembrane region" description="Helical" evidence="9">
    <location>
        <begin position="70"/>
        <end position="96"/>
    </location>
</feature>
<dbReference type="NCBIfam" id="TIGR01972">
    <property type="entry name" value="NDH_I_M"/>
    <property type="match status" value="1"/>
</dbReference>
<feature type="transmembrane region" description="Helical" evidence="9">
    <location>
        <begin position="108"/>
        <end position="125"/>
    </location>
</feature>
<feature type="transmembrane region" description="Helical" evidence="9">
    <location>
        <begin position="402"/>
        <end position="421"/>
    </location>
</feature>
<organism evidence="12 13">
    <name type="scientific">Sphingomonas endophytica</name>
    <dbReference type="NCBI Taxonomy" id="869719"/>
    <lineage>
        <taxon>Bacteria</taxon>
        <taxon>Pseudomonadati</taxon>
        <taxon>Pseudomonadota</taxon>
        <taxon>Alphaproteobacteria</taxon>
        <taxon>Sphingomonadales</taxon>
        <taxon>Sphingomonadaceae</taxon>
        <taxon>Sphingomonas</taxon>
    </lineage>
</organism>
<feature type="domain" description="NADH:quinone oxidoreductase/Mrp antiporter transmembrane" evidence="10">
    <location>
        <begin position="125"/>
        <end position="410"/>
    </location>
</feature>
<proteinExistence type="inferred from homology"/>
<dbReference type="GO" id="GO:0048039">
    <property type="term" value="F:ubiquinone binding"/>
    <property type="evidence" value="ECO:0007669"/>
    <property type="project" value="TreeGrafter"/>
</dbReference>
<dbReference type="EMBL" id="JACHBT010000006">
    <property type="protein sequence ID" value="MBB6504491.1"/>
    <property type="molecule type" value="Genomic_DNA"/>
</dbReference>
<feature type="transmembrane region" description="Helical" evidence="9">
    <location>
        <begin position="267"/>
        <end position="288"/>
    </location>
</feature>
<feature type="transmembrane region" description="Helical" evidence="9">
    <location>
        <begin position="295"/>
        <end position="316"/>
    </location>
</feature>
<feature type="domain" description="NADH:ubiquinone oxidoreductase chain 4 N-terminal" evidence="11">
    <location>
        <begin position="66"/>
        <end position="119"/>
    </location>
</feature>
<feature type="transmembrane region" description="Helical" evidence="9">
    <location>
        <begin position="445"/>
        <end position="462"/>
    </location>
</feature>
<evidence type="ECO:0000313" key="12">
    <source>
        <dbReference type="EMBL" id="MBB6504491.1"/>
    </source>
</evidence>